<name>A0A940YBU5_9BURK</name>
<dbReference type="EMBL" id="JAGQDD010000011">
    <property type="protein sequence ID" value="MBQ0931780.1"/>
    <property type="molecule type" value="Genomic_DNA"/>
</dbReference>
<accession>A0A940YBU5</accession>
<organism evidence="2 3">
    <name type="scientific">Ideonella alba</name>
    <dbReference type="NCBI Taxonomy" id="2824118"/>
    <lineage>
        <taxon>Bacteria</taxon>
        <taxon>Pseudomonadati</taxon>
        <taxon>Pseudomonadota</taxon>
        <taxon>Betaproteobacteria</taxon>
        <taxon>Burkholderiales</taxon>
        <taxon>Sphaerotilaceae</taxon>
        <taxon>Ideonella</taxon>
    </lineage>
</organism>
<evidence type="ECO:0000313" key="3">
    <source>
        <dbReference type="Proteomes" id="UP000676246"/>
    </source>
</evidence>
<evidence type="ECO:0000313" key="2">
    <source>
        <dbReference type="EMBL" id="MBQ0931780.1"/>
    </source>
</evidence>
<gene>
    <name evidence="2" type="ORF">KAK03_14940</name>
</gene>
<evidence type="ECO:0000256" key="1">
    <source>
        <dbReference type="SAM" id="Phobius"/>
    </source>
</evidence>
<comment type="caution">
    <text evidence="2">The sequence shown here is derived from an EMBL/GenBank/DDBJ whole genome shotgun (WGS) entry which is preliminary data.</text>
</comment>
<proteinExistence type="predicted"/>
<dbReference type="AlphaFoldDB" id="A0A940YBU5"/>
<keyword evidence="1" id="KW-0812">Transmembrane</keyword>
<reference evidence="2 3" key="1">
    <citation type="submission" date="2021-04" db="EMBL/GenBank/DDBJ databases">
        <title>The genome sequence of Ideonella sp. 3Y2.</title>
        <authorList>
            <person name="Liu Y."/>
        </authorList>
    </citation>
    <scope>NUCLEOTIDE SEQUENCE [LARGE SCALE GENOMIC DNA]</scope>
    <source>
        <strain evidence="2 3">3Y2</strain>
    </source>
</reference>
<keyword evidence="3" id="KW-1185">Reference proteome</keyword>
<keyword evidence="1" id="KW-0472">Membrane</keyword>
<keyword evidence="1" id="KW-1133">Transmembrane helix</keyword>
<dbReference type="Proteomes" id="UP000676246">
    <property type="component" value="Unassembled WGS sequence"/>
</dbReference>
<feature type="transmembrane region" description="Helical" evidence="1">
    <location>
        <begin position="27"/>
        <end position="48"/>
    </location>
</feature>
<protein>
    <submittedName>
        <fullName evidence="2">Uncharacterized protein</fullName>
    </submittedName>
</protein>
<sequence>MYVDSLGATGHGLSLCLDLLARRASGAAGTGAGFAFAPFIGAAVAVALGDRDFSLWMLPGSTPMRSGVRVRLAESRGHEHTHDGGHHDHGHEIVPQGAHGHVHLHDGVTHDHAQVPDLHHAHRHGATGQAAARPATLPAVGREQPWATRTPCTARRI</sequence>